<protein>
    <submittedName>
        <fullName evidence="2">Dynein heavy chain</fullName>
    </submittedName>
</protein>
<sequence>DKYIPPLLDLFRSRLKSITTISDIARKQETWIILASMLTPQNVQQECPKEWYEIYFVFSVMRGFGSPLFQDQISDWRNEFSKWSQNEYRVAKSPSSGRNIFSYYIHNESKKFLPWTNLVPDFELDPDLPLQSNLVNSAETTRLRFFMDTLIEADHPLMLIRPSGSGKTILMNAKLSTLP</sequence>
<dbReference type="EMBL" id="EU417439">
    <property type="protein sequence ID" value="ABY85395.1"/>
    <property type="molecule type" value="mRNA"/>
</dbReference>
<dbReference type="Pfam" id="PF12775">
    <property type="entry name" value="AAA_7"/>
    <property type="match status" value="1"/>
</dbReference>
<dbReference type="GO" id="GO:0007018">
    <property type="term" value="P:microtubule-based movement"/>
    <property type="evidence" value="ECO:0007669"/>
    <property type="project" value="InterPro"/>
</dbReference>
<feature type="domain" description="Dynein heavy chain AAA 5 extension" evidence="1">
    <location>
        <begin position="1"/>
        <end position="117"/>
    </location>
</feature>
<feature type="non-terminal residue" evidence="2">
    <location>
        <position position="179"/>
    </location>
</feature>
<name>B9U293_DROVI</name>
<dbReference type="PANTHER" id="PTHR45703:SF8">
    <property type="entry name" value="DYNEINS HEAVY CHAIN"/>
    <property type="match status" value="1"/>
</dbReference>
<dbReference type="PANTHER" id="PTHR45703">
    <property type="entry name" value="DYNEIN HEAVY CHAIN"/>
    <property type="match status" value="1"/>
</dbReference>
<dbReference type="InterPro" id="IPR027417">
    <property type="entry name" value="P-loop_NTPase"/>
</dbReference>
<evidence type="ECO:0000259" key="1">
    <source>
        <dbReference type="Pfam" id="PF17852"/>
    </source>
</evidence>
<dbReference type="InterPro" id="IPR041466">
    <property type="entry name" value="Dynein_AAA5_ext"/>
</dbReference>
<dbReference type="Gene3D" id="3.40.50.300">
    <property type="entry name" value="P-loop containing nucleotide triphosphate hydrolases"/>
    <property type="match status" value="1"/>
</dbReference>
<dbReference type="Gene3D" id="1.10.472.130">
    <property type="match status" value="1"/>
</dbReference>
<reference evidence="2" key="1">
    <citation type="submission" date="2008-01" db="EMBL/GenBank/DDBJ databases">
        <title>Very low conservation of gene content in the Drosophila Y The Drosophila Y is a young chromosome.</title>
        <authorList>
            <consortium name="12 Drosophila Genome Project"/>
            <person name="Koerich L.B."/>
            <person name="Vibranovsky M.D."/>
            <person name="Wang X."/>
            <person name="Clark A.G."/>
            <person name="Carvalho A.B."/>
        </authorList>
    </citation>
    <scope>NUCLEOTIDE SEQUENCE</scope>
    <source>
        <strain evidence="2">Vk5-P2</strain>
    </source>
</reference>
<dbReference type="Pfam" id="PF17852">
    <property type="entry name" value="Dynein_AAA_lid"/>
    <property type="match status" value="1"/>
</dbReference>
<proteinExistence type="evidence at transcript level"/>
<gene>
    <name evidence="2" type="primary">kl-5</name>
</gene>
<feature type="non-terminal residue" evidence="2">
    <location>
        <position position="1"/>
    </location>
</feature>
<dbReference type="GO" id="GO:0045505">
    <property type="term" value="F:dynein intermediate chain binding"/>
    <property type="evidence" value="ECO:0007669"/>
    <property type="project" value="InterPro"/>
</dbReference>
<dbReference type="GO" id="GO:0030286">
    <property type="term" value="C:dynein complex"/>
    <property type="evidence" value="ECO:0007669"/>
    <property type="project" value="InterPro"/>
</dbReference>
<dbReference type="AlphaFoldDB" id="B9U293"/>
<accession>B9U293</accession>
<evidence type="ECO:0000313" key="2">
    <source>
        <dbReference type="EMBL" id="ABY85395.1"/>
    </source>
</evidence>
<dbReference type="GO" id="GO:0051959">
    <property type="term" value="F:dynein light intermediate chain binding"/>
    <property type="evidence" value="ECO:0007669"/>
    <property type="project" value="InterPro"/>
</dbReference>
<organism evidence="2">
    <name type="scientific">Drosophila virilis</name>
    <name type="common">Fruit fly</name>
    <dbReference type="NCBI Taxonomy" id="7244"/>
    <lineage>
        <taxon>Eukaryota</taxon>
        <taxon>Metazoa</taxon>
        <taxon>Ecdysozoa</taxon>
        <taxon>Arthropoda</taxon>
        <taxon>Hexapoda</taxon>
        <taxon>Insecta</taxon>
        <taxon>Pterygota</taxon>
        <taxon>Neoptera</taxon>
        <taxon>Endopterygota</taxon>
        <taxon>Diptera</taxon>
        <taxon>Brachycera</taxon>
        <taxon>Muscomorpha</taxon>
        <taxon>Ephydroidea</taxon>
        <taxon>Drosophilidae</taxon>
        <taxon>Drosophila</taxon>
    </lineage>
</organism>
<dbReference type="InterPro" id="IPR026983">
    <property type="entry name" value="DHC"/>
</dbReference>